<dbReference type="InterPro" id="IPR038765">
    <property type="entry name" value="Papain-like_cys_pep_sf"/>
</dbReference>
<dbReference type="PROSITE" id="PS50235">
    <property type="entry name" value="USP_3"/>
    <property type="match status" value="1"/>
</dbReference>
<dbReference type="SUPFAM" id="SSF54001">
    <property type="entry name" value="Cysteine proteinases"/>
    <property type="match status" value="1"/>
</dbReference>
<sequence>MGERRQTTMAGSGLSRSVSYLDTRTYRHSTSDYYSRIQGLRGLMNYGLSCCVNALLQSFSATHELLELLNKWDTDDCGALDKAHNVPLQLQRTLQTMQSQGLQPAPHQDFLRCLDRNNIRLFKQHDADEVFLSILNFIQEQMSDKELAQEIRRLYMVKVEEYLQCLECRFIESATSYLLSLPLPLCEGNNTLEERFRDFFELQELKNMDECFCNRCGEKQPARQGLRLIELPPVVCIHLKRFRSTDGYTKKLHSKVSFPQTIDFNKVLGPEQVSGNFLQSEWQYNLYAVIVHCGSAMSGHYTAYIKHSGDNEWYHADDSRVHKAKWEEVKYTFGGSRGDGTAYMLLYRRIEKEKELECSG</sequence>
<dbReference type="PROSITE" id="PS00973">
    <property type="entry name" value="USP_2"/>
    <property type="match status" value="1"/>
</dbReference>
<evidence type="ECO:0000313" key="2">
    <source>
        <dbReference type="EMBL" id="KAG7456030.1"/>
    </source>
</evidence>
<dbReference type="GO" id="GO:0005829">
    <property type="term" value="C:cytosol"/>
    <property type="evidence" value="ECO:0007669"/>
    <property type="project" value="TreeGrafter"/>
</dbReference>
<dbReference type="EMBL" id="JAFDVH010000023">
    <property type="protein sequence ID" value="KAG7456030.1"/>
    <property type="molecule type" value="Genomic_DNA"/>
</dbReference>
<dbReference type="InterPro" id="IPR018200">
    <property type="entry name" value="USP_CS"/>
</dbReference>
<reference evidence="2" key="1">
    <citation type="submission" date="2021-01" db="EMBL/GenBank/DDBJ databases">
        <authorList>
            <person name="Zahm M."/>
            <person name="Roques C."/>
            <person name="Cabau C."/>
            <person name="Klopp C."/>
            <person name="Donnadieu C."/>
            <person name="Jouanno E."/>
            <person name="Lampietro C."/>
            <person name="Louis A."/>
            <person name="Herpin A."/>
            <person name="Echchiki A."/>
            <person name="Berthelot C."/>
            <person name="Parey E."/>
            <person name="Roest-Crollius H."/>
            <person name="Braasch I."/>
            <person name="Postlethwait J."/>
            <person name="Bobe J."/>
            <person name="Montfort J."/>
            <person name="Bouchez O."/>
            <person name="Begum T."/>
            <person name="Mejri S."/>
            <person name="Adams A."/>
            <person name="Chen W.-J."/>
            <person name="Guiguen Y."/>
        </authorList>
    </citation>
    <scope>NUCLEOTIDE SEQUENCE</scope>
    <source>
        <strain evidence="2">YG-15Mar2019-1</strain>
        <tissue evidence="2">Brain</tissue>
    </source>
</reference>
<dbReference type="GO" id="GO:0016579">
    <property type="term" value="P:protein deubiquitination"/>
    <property type="evidence" value="ECO:0007669"/>
    <property type="project" value="InterPro"/>
</dbReference>
<protein>
    <recommendedName>
        <fullName evidence="1">USP domain-containing protein</fullName>
    </recommendedName>
</protein>
<dbReference type="PANTHER" id="PTHR24006">
    <property type="entry name" value="UBIQUITIN CARBOXYL-TERMINAL HYDROLASE"/>
    <property type="match status" value="1"/>
</dbReference>
<dbReference type="Gene3D" id="3.90.70.10">
    <property type="entry name" value="Cysteine proteinases"/>
    <property type="match status" value="1"/>
</dbReference>
<dbReference type="GO" id="GO:0005634">
    <property type="term" value="C:nucleus"/>
    <property type="evidence" value="ECO:0007669"/>
    <property type="project" value="TreeGrafter"/>
</dbReference>
<dbReference type="InterPro" id="IPR001394">
    <property type="entry name" value="Peptidase_C19_UCH"/>
</dbReference>
<dbReference type="PANTHER" id="PTHR24006:SF796">
    <property type="entry name" value="UBL CARBOXYL-TERMINAL HYDROLASE 18-RELATED"/>
    <property type="match status" value="1"/>
</dbReference>
<feature type="domain" description="USP" evidence="1">
    <location>
        <begin position="41"/>
        <end position="350"/>
    </location>
</feature>
<name>A0A9D3PCE5_MEGAT</name>
<dbReference type="Proteomes" id="UP001046870">
    <property type="component" value="Chromosome 23"/>
</dbReference>
<dbReference type="GO" id="GO:0004843">
    <property type="term" value="F:cysteine-type deubiquitinase activity"/>
    <property type="evidence" value="ECO:0007669"/>
    <property type="project" value="InterPro"/>
</dbReference>
<accession>A0A9D3PCE5</accession>
<dbReference type="InterPro" id="IPR050164">
    <property type="entry name" value="Peptidase_C19"/>
</dbReference>
<evidence type="ECO:0000259" key="1">
    <source>
        <dbReference type="PROSITE" id="PS50235"/>
    </source>
</evidence>
<dbReference type="InterPro" id="IPR028889">
    <property type="entry name" value="USP"/>
</dbReference>
<evidence type="ECO:0000313" key="3">
    <source>
        <dbReference type="Proteomes" id="UP001046870"/>
    </source>
</evidence>
<dbReference type="FunFam" id="3.90.70.10:FF:000167">
    <property type="entry name" value="Ubiquitin specific peptidase 18"/>
    <property type="match status" value="1"/>
</dbReference>
<gene>
    <name evidence="2" type="ORF">MATL_G00247370</name>
</gene>
<dbReference type="OrthoDB" id="292964at2759"/>
<keyword evidence="3" id="KW-1185">Reference proteome</keyword>
<dbReference type="AlphaFoldDB" id="A0A9D3PCE5"/>
<proteinExistence type="predicted"/>
<comment type="caution">
    <text evidence="2">The sequence shown here is derived from an EMBL/GenBank/DDBJ whole genome shotgun (WGS) entry which is preliminary data.</text>
</comment>
<organism evidence="2 3">
    <name type="scientific">Megalops atlanticus</name>
    <name type="common">Tarpon</name>
    <name type="synonym">Clupea gigantea</name>
    <dbReference type="NCBI Taxonomy" id="7932"/>
    <lineage>
        <taxon>Eukaryota</taxon>
        <taxon>Metazoa</taxon>
        <taxon>Chordata</taxon>
        <taxon>Craniata</taxon>
        <taxon>Vertebrata</taxon>
        <taxon>Euteleostomi</taxon>
        <taxon>Actinopterygii</taxon>
        <taxon>Neopterygii</taxon>
        <taxon>Teleostei</taxon>
        <taxon>Elopiformes</taxon>
        <taxon>Megalopidae</taxon>
        <taxon>Megalops</taxon>
    </lineage>
</organism>
<dbReference type="Pfam" id="PF00443">
    <property type="entry name" value="UCH"/>
    <property type="match status" value="1"/>
</dbReference>